<keyword evidence="2" id="KW-0812">Transmembrane</keyword>
<accession>A0A1Q9F372</accession>
<comment type="caution">
    <text evidence="3">The sequence shown here is derived from an EMBL/GenBank/DDBJ whole genome shotgun (WGS) entry which is preliminary data.</text>
</comment>
<gene>
    <name evidence="3" type="ORF">AK812_SmicGene1852</name>
</gene>
<dbReference type="EMBL" id="LSRX01000020">
    <property type="protein sequence ID" value="OLQ14106.1"/>
    <property type="molecule type" value="Genomic_DNA"/>
</dbReference>
<evidence type="ECO:0000256" key="2">
    <source>
        <dbReference type="SAM" id="Phobius"/>
    </source>
</evidence>
<evidence type="ECO:0000313" key="4">
    <source>
        <dbReference type="Proteomes" id="UP000186817"/>
    </source>
</evidence>
<keyword evidence="2" id="KW-0472">Membrane</keyword>
<feature type="region of interest" description="Disordered" evidence="1">
    <location>
        <begin position="137"/>
        <end position="158"/>
    </location>
</feature>
<feature type="compositionally biased region" description="Basic and acidic residues" evidence="1">
    <location>
        <begin position="211"/>
        <end position="220"/>
    </location>
</feature>
<protein>
    <submittedName>
        <fullName evidence="3">Uncharacterized protein</fullName>
    </submittedName>
</protein>
<evidence type="ECO:0000256" key="1">
    <source>
        <dbReference type="SAM" id="MobiDB-lite"/>
    </source>
</evidence>
<dbReference type="AlphaFoldDB" id="A0A1Q9F372"/>
<keyword evidence="4" id="KW-1185">Reference proteome</keyword>
<keyword evidence="2" id="KW-1133">Transmembrane helix</keyword>
<reference evidence="3 4" key="1">
    <citation type="submission" date="2016-02" db="EMBL/GenBank/DDBJ databases">
        <title>Genome analysis of coral dinoflagellate symbionts highlights evolutionary adaptations to a symbiotic lifestyle.</title>
        <authorList>
            <person name="Aranda M."/>
            <person name="Li Y."/>
            <person name="Liew Y.J."/>
            <person name="Baumgarten S."/>
            <person name="Simakov O."/>
            <person name="Wilson M."/>
            <person name="Piel J."/>
            <person name="Ashoor H."/>
            <person name="Bougouffa S."/>
            <person name="Bajic V.B."/>
            <person name="Ryu T."/>
            <person name="Ravasi T."/>
            <person name="Bayer T."/>
            <person name="Micklem G."/>
            <person name="Kim H."/>
            <person name="Bhak J."/>
            <person name="Lajeunesse T.C."/>
            <person name="Voolstra C.R."/>
        </authorList>
    </citation>
    <scope>NUCLEOTIDE SEQUENCE [LARGE SCALE GENOMIC DNA]</scope>
    <source>
        <strain evidence="3 4">CCMP2467</strain>
    </source>
</reference>
<proteinExistence type="predicted"/>
<feature type="region of interest" description="Disordered" evidence="1">
    <location>
        <begin position="208"/>
        <end position="262"/>
    </location>
</feature>
<name>A0A1Q9F372_SYMMI</name>
<feature type="region of interest" description="Disordered" evidence="1">
    <location>
        <begin position="76"/>
        <end position="107"/>
    </location>
</feature>
<sequence length="390" mass="42429">MELRETAQLHVAKSLAELGKGPLLTALADHTFAVDLTEAPSYQLSCLAQAAAKLRLRAPGLLSAAADATKRRAEAMALTTQEEKKKPLGLSKEGGGKDKKKAPPPRCTVEGVMIKGLQGEMKVGEASDMSRCRLLLQAKKKDKDKKKKGDKKKKDKKSDIKLMATDESAFGVTLSVTFQIIIIVTITIITIISIMVSSRMMTFTNMLSSKGPEKHAESTYRKSKKDKKKKKKSSSDSSSSDNKKAKKERKRKQEEDNAKNAWLATKMRELRKADANLTARDAMKMAEAEYEKIFSGGGGSGGGEVFSLRLGCRCCPNPKAASVAHSAEARKQGKSEEEIAKAAREAGERVIQVAEEAPFRLPASSSSMASFCYLLLLQHITVLSITMMSA</sequence>
<organism evidence="3 4">
    <name type="scientific">Symbiodinium microadriaticum</name>
    <name type="common">Dinoflagellate</name>
    <name type="synonym">Zooxanthella microadriatica</name>
    <dbReference type="NCBI Taxonomy" id="2951"/>
    <lineage>
        <taxon>Eukaryota</taxon>
        <taxon>Sar</taxon>
        <taxon>Alveolata</taxon>
        <taxon>Dinophyceae</taxon>
        <taxon>Suessiales</taxon>
        <taxon>Symbiodiniaceae</taxon>
        <taxon>Symbiodinium</taxon>
    </lineage>
</organism>
<feature type="compositionally biased region" description="Basic residues" evidence="1">
    <location>
        <begin position="138"/>
        <end position="155"/>
    </location>
</feature>
<dbReference type="Proteomes" id="UP000186817">
    <property type="component" value="Unassembled WGS sequence"/>
</dbReference>
<evidence type="ECO:0000313" key="3">
    <source>
        <dbReference type="EMBL" id="OLQ14106.1"/>
    </source>
</evidence>
<dbReference type="OrthoDB" id="10633570at2759"/>
<feature type="transmembrane region" description="Helical" evidence="2">
    <location>
        <begin position="169"/>
        <end position="196"/>
    </location>
</feature>
<feature type="compositionally biased region" description="Basic residues" evidence="1">
    <location>
        <begin position="221"/>
        <end position="232"/>
    </location>
</feature>